<reference evidence="7" key="1">
    <citation type="journal article" date="2019" name="Int. J. Syst. Evol. Microbiol.">
        <title>The Global Catalogue of Microorganisms (GCM) 10K type strain sequencing project: providing services to taxonomists for standard genome sequencing and annotation.</title>
        <authorList>
            <consortium name="The Broad Institute Genomics Platform"/>
            <consortium name="The Broad Institute Genome Sequencing Center for Infectious Disease"/>
            <person name="Wu L."/>
            <person name="Ma J."/>
        </authorList>
    </citation>
    <scope>NUCLEOTIDE SEQUENCE [LARGE SCALE GENOMIC DNA]</scope>
    <source>
        <strain evidence="7">JCM 17939</strain>
    </source>
</reference>
<feature type="domain" description="HTH tetR-type" evidence="5">
    <location>
        <begin position="6"/>
        <end position="65"/>
    </location>
</feature>
<proteinExistence type="predicted"/>
<dbReference type="SUPFAM" id="SSF46689">
    <property type="entry name" value="Homeodomain-like"/>
    <property type="match status" value="1"/>
</dbReference>
<dbReference type="InterPro" id="IPR036271">
    <property type="entry name" value="Tet_transcr_reg_TetR-rel_C_sf"/>
</dbReference>
<evidence type="ECO:0000256" key="1">
    <source>
        <dbReference type="ARBA" id="ARBA00023015"/>
    </source>
</evidence>
<organism evidence="6 7">
    <name type="scientific">Actinoallomurus vinaceus</name>
    <dbReference type="NCBI Taxonomy" id="1080074"/>
    <lineage>
        <taxon>Bacteria</taxon>
        <taxon>Bacillati</taxon>
        <taxon>Actinomycetota</taxon>
        <taxon>Actinomycetes</taxon>
        <taxon>Streptosporangiales</taxon>
        <taxon>Thermomonosporaceae</taxon>
        <taxon>Actinoallomurus</taxon>
    </lineage>
</organism>
<keyword evidence="1" id="KW-0805">Transcription regulation</keyword>
<dbReference type="InterPro" id="IPR049445">
    <property type="entry name" value="TetR_SbtR-like_C"/>
</dbReference>
<dbReference type="Pfam" id="PF00440">
    <property type="entry name" value="TetR_N"/>
    <property type="match status" value="1"/>
</dbReference>
<accession>A0ABP8UEY0</accession>
<dbReference type="Gene3D" id="1.10.357.10">
    <property type="entry name" value="Tetracycline Repressor, domain 2"/>
    <property type="match status" value="1"/>
</dbReference>
<dbReference type="InterPro" id="IPR050109">
    <property type="entry name" value="HTH-type_TetR-like_transc_reg"/>
</dbReference>
<dbReference type="RefSeq" id="WP_345432853.1">
    <property type="nucleotide sequence ID" value="NZ_BAABHK010000006.1"/>
</dbReference>
<keyword evidence="3" id="KW-0804">Transcription</keyword>
<comment type="caution">
    <text evidence="6">The sequence shown here is derived from an EMBL/GenBank/DDBJ whole genome shotgun (WGS) entry which is preliminary data.</text>
</comment>
<dbReference type="PRINTS" id="PR00455">
    <property type="entry name" value="HTHTETR"/>
</dbReference>
<dbReference type="Proteomes" id="UP001501442">
    <property type="component" value="Unassembled WGS sequence"/>
</dbReference>
<evidence type="ECO:0000256" key="2">
    <source>
        <dbReference type="ARBA" id="ARBA00023125"/>
    </source>
</evidence>
<dbReference type="InterPro" id="IPR001647">
    <property type="entry name" value="HTH_TetR"/>
</dbReference>
<dbReference type="SUPFAM" id="SSF48498">
    <property type="entry name" value="Tetracyclin repressor-like, C-terminal domain"/>
    <property type="match status" value="1"/>
</dbReference>
<dbReference type="InterPro" id="IPR009057">
    <property type="entry name" value="Homeodomain-like_sf"/>
</dbReference>
<keyword evidence="2 4" id="KW-0238">DNA-binding</keyword>
<name>A0ABP8UEY0_9ACTN</name>
<evidence type="ECO:0000313" key="7">
    <source>
        <dbReference type="Proteomes" id="UP001501442"/>
    </source>
</evidence>
<keyword evidence="7" id="KW-1185">Reference proteome</keyword>
<dbReference type="PANTHER" id="PTHR30055:SF234">
    <property type="entry name" value="HTH-TYPE TRANSCRIPTIONAL REGULATOR BETI"/>
    <property type="match status" value="1"/>
</dbReference>
<dbReference type="PANTHER" id="PTHR30055">
    <property type="entry name" value="HTH-TYPE TRANSCRIPTIONAL REGULATOR RUTR"/>
    <property type="match status" value="1"/>
</dbReference>
<dbReference type="PROSITE" id="PS50977">
    <property type="entry name" value="HTH_TETR_2"/>
    <property type="match status" value="1"/>
</dbReference>
<gene>
    <name evidence="6" type="ORF">GCM10023196_044420</name>
</gene>
<protein>
    <submittedName>
        <fullName evidence="6">TetR/AcrR family transcriptional regulator</fullName>
    </submittedName>
</protein>
<feature type="DNA-binding region" description="H-T-H motif" evidence="4">
    <location>
        <begin position="28"/>
        <end position="47"/>
    </location>
</feature>
<dbReference type="EMBL" id="BAABHK010000006">
    <property type="protein sequence ID" value="GAA4628374.1"/>
    <property type="molecule type" value="Genomic_DNA"/>
</dbReference>
<dbReference type="Pfam" id="PF21597">
    <property type="entry name" value="TetR_C_43"/>
    <property type="match status" value="1"/>
</dbReference>
<evidence type="ECO:0000313" key="6">
    <source>
        <dbReference type="EMBL" id="GAA4628374.1"/>
    </source>
</evidence>
<evidence type="ECO:0000256" key="4">
    <source>
        <dbReference type="PROSITE-ProRule" id="PRU00335"/>
    </source>
</evidence>
<evidence type="ECO:0000256" key="3">
    <source>
        <dbReference type="ARBA" id="ARBA00023163"/>
    </source>
</evidence>
<evidence type="ECO:0000259" key="5">
    <source>
        <dbReference type="PROSITE" id="PS50977"/>
    </source>
</evidence>
<sequence>MRADARHNRALILDTALSLFAARGPAVSMEEIAQTAGLGVGTLYRHFPDRRTLLEQIAVDTLRRLLSAAQEFADRPVPRWEVLMLFVRHCAGLPLALAKSLSDGPSHPPEVAELISGVDGLIARIAEQAQREGSMRPDIPPREVVDVLSIAVCRPGARADDTLTTVILDGLKTSAGADAAP</sequence>